<evidence type="ECO:0000256" key="5">
    <source>
        <dbReference type="SAM" id="SignalP"/>
    </source>
</evidence>
<comment type="subcellular location">
    <subcellularLocation>
        <location evidence="1">Cell envelope</location>
    </subcellularLocation>
</comment>
<evidence type="ECO:0000256" key="1">
    <source>
        <dbReference type="ARBA" id="ARBA00004196"/>
    </source>
</evidence>
<dbReference type="Proteomes" id="UP001519287">
    <property type="component" value="Unassembled WGS sequence"/>
</dbReference>
<dbReference type="Pfam" id="PF01497">
    <property type="entry name" value="Peripla_BP_2"/>
    <property type="match status" value="1"/>
</dbReference>
<accession>A0ABS4IPA2</accession>
<organism evidence="7 8">
    <name type="scientific">Paenibacillus eucommiae</name>
    <dbReference type="NCBI Taxonomy" id="1355755"/>
    <lineage>
        <taxon>Bacteria</taxon>
        <taxon>Bacillati</taxon>
        <taxon>Bacillota</taxon>
        <taxon>Bacilli</taxon>
        <taxon>Bacillales</taxon>
        <taxon>Paenibacillaceae</taxon>
        <taxon>Paenibacillus</taxon>
    </lineage>
</organism>
<proteinExistence type="inferred from homology"/>
<sequence length="314" mass="35431">MKRATVFVFLCFIMILTACGNPASGGEDQQKLKEVENSNGEKVKIPIHPKRIADLSGSTEELLLLGITPIASGNVDFGNKTVFSPTIKDILSADTVNLGWYAEPISLELVASTKPDLIILGTLFNEDLYEQLTKIAPTVIVPYPYYEWRNRFSFLSNLFGEEEKKDKWLADYEKKVEEWKKKLESVLKNETFAVIETYPKNLVIYSSSGTAELIYQDLGLKRTPGIPEPESWGGLEITLESLASIDPDHLILMENSENTMNDSKVWSNLKAVRNGNIYKITNVDNYNYSFTAMGRMEMLDRIGTLIQENHKSVE</sequence>
<feature type="domain" description="Fe/B12 periplasmic-binding" evidence="6">
    <location>
        <begin position="50"/>
        <end position="310"/>
    </location>
</feature>
<dbReference type="PANTHER" id="PTHR30532:SF21">
    <property type="entry name" value="SIDEROPHORE-BINDING LIPOPROTEIN YFIY-RELATED"/>
    <property type="match status" value="1"/>
</dbReference>
<keyword evidence="8" id="KW-1185">Reference proteome</keyword>
<evidence type="ECO:0000256" key="2">
    <source>
        <dbReference type="ARBA" id="ARBA00008814"/>
    </source>
</evidence>
<comment type="caution">
    <text evidence="7">The sequence shown here is derived from an EMBL/GenBank/DDBJ whole genome shotgun (WGS) entry which is preliminary data.</text>
</comment>
<dbReference type="EMBL" id="JAGGLB010000002">
    <property type="protein sequence ID" value="MBP1989391.1"/>
    <property type="molecule type" value="Genomic_DNA"/>
</dbReference>
<keyword evidence="4 5" id="KW-0732">Signal</keyword>
<comment type="similarity">
    <text evidence="2">Belongs to the bacterial solute-binding protein 8 family.</text>
</comment>
<evidence type="ECO:0000256" key="3">
    <source>
        <dbReference type="ARBA" id="ARBA00022448"/>
    </source>
</evidence>
<dbReference type="InterPro" id="IPR051313">
    <property type="entry name" value="Bact_iron-sidero_bind"/>
</dbReference>
<dbReference type="InterPro" id="IPR002491">
    <property type="entry name" value="ABC_transptr_periplasmic_BD"/>
</dbReference>
<dbReference type="PROSITE" id="PS51257">
    <property type="entry name" value="PROKAR_LIPOPROTEIN"/>
    <property type="match status" value="1"/>
</dbReference>
<keyword evidence="3" id="KW-0813">Transport</keyword>
<dbReference type="RefSeq" id="WP_245375262.1">
    <property type="nucleotide sequence ID" value="NZ_JAGGLB010000002.1"/>
</dbReference>
<evidence type="ECO:0000313" key="8">
    <source>
        <dbReference type="Proteomes" id="UP001519287"/>
    </source>
</evidence>
<gene>
    <name evidence="7" type="ORF">J2Z66_000986</name>
</gene>
<feature type="chain" id="PRO_5045919856" evidence="5">
    <location>
        <begin position="21"/>
        <end position="314"/>
    </location>
</feature>
<protein>
    <submittedName>
        <fullName evidence="7">Iron complex transport system substrate-binding protein</fullName>
    </submittedName>
</protein>
<evidence type="ECO:0000313" key="7">
    <source>
        <dbReference type="EMBL" id="MBP1989391.1"/>
    </source>
</evidence>
<feature type="signal peptide" evidence="5">
    <location>
        <begin position="1"/>
        <end position="20"/>
    </location>
</feature>
<evidence type="ECO:0000259" key="6">
    <source>
        <dbReference type="PROSITE" id="PS50983"/>
    </source>
</evidence>
<dbReference type="Gene3D" id="3.40.50.1980">
    <property type="entry name" value="Nitrogenase molybdenum iron protein domain"/>
    <property type="match status" value="2"/>
</dbReference>
<dbReference type="PANTHER" id="PTHR30532">
    <property type="entry name" value="IRON III DICITRATE-BINDING PERIPLASMIC PROTEIN"/>
    <property type="match status" value="1"/>
</dbReference>
<reference evidence="7 8" key="1">
    <citation type="submission" date="2021-03" db="EMBL/GenBank/DDBJ databases">
        <title>Genomic Encyclopedia of Type Strains, Phase IV (KMG-IV): sequencing the most valuable type-strain genomes for metagenomic binning, comparative biology and taxonomic classification.</title>
        <authorList>
            <person name="Goeker M."/>
        </authorList>
    </citation>
    <scope>NUCLEOTIDE SEQUENCE [LARGE SCALE GENOMIC DNA]</scope>
    <source>
        <strain evidence="7 8">DSM 26048</strain>
    </source>
</reference>
<evidence type="ECO:0000256" key="4">
    <source>
        <dbReference type="ARBA" id="ARBA00022729"/>
    </source>
</evidence>
<dbReference type="SUPFAM" id="SSF53807">
    <property type="entry name" value="Helical backbone' metal receptor"/>
    <property type="match status" value="1"/>
</dbReference>
<name>A0ABS4IPA2_9BACL</name>
<dbReference type="PROSITE" id="PS50983">
    <property type="entry name" value="FE_B12_PBP"/>
    <property type="match status" value="1"/>
</dbReference>